<dbReference type="InterPro" id="IPR045886">
    <property type="entry name" value="ThiF/MoeB/HesA"/>
</dbReference>
<evidence type="ECO:0000256" key="1">
    <source>
        <dbReference type="ARBA" id="ARBA00009919"/>
    </source>
</evidence>
<sequence>MNNRYYKQEMCSFIGVEGQSNIKEKHVLLIGVGALGSASAEMLVRAGIGTLTIVDRDYVELSNLHRQQLYSEADCEEEIPKVVAAKRRLSAINSEVNINELVMDADATNLLPYLENVDVILDASDNFDIRFILNDLAQKYQIPFIFGSCVSSYGMTYTVLPGKTPCLHCLLKQIPMSGATCDIVGVINPIVQQIAVYQVAECMKLLVGDFAALRATFLSVDLWKNQHYTFRVEKAKREECLSCGAYATYPYLQYDSQTKTSVLCGRNTVQLRPPANTNFSLDLLEYKLNKQLNVKRNPFLLSCEYEDHRFVFFQDGRVFIHGIDDIQKAKKLYYSLIG</sequence>
<organism evidence="3 4">
    <name type="scientific">Ureibacillus chungkukjangi</name>
    <dbReference type="NCBI Taxonomy" id="1202712"/>
    <lineage>
        <taxon>Bacteria</taxon>
        <taxon>Bacillati</taxon>
        <taxon>Bacillota</taxon>
        <taxon>Bacilli</taxon>
        <taxon>Bacillales</taxon>
        <taxon>Caryophanaceae</taxon>
        <taxon>Ureibacillus</taxon>
    </lineage>
</organism>
<dbReference type="GO" id="GO:0008641">
    <property type="term" value="F:ubiquitin-like modifier activating enzyme activity"/>
    <property type="evidence" value="ECO:0007669"/>
    <property type="project" value="InterPro"/>
</dbReference>
<dbReference type="Gene3D" id="3.40.50.720">
    <property type="entry name" value="NAD(P)-binding Rossmann-like Domain"/>
    <property type="match status" value="1"/>
</dbReference>
<dbReference type="SUPFAM" id="SSF69572">
    <property type="entry name" value="Activating enzymes of the ubiquitin-like proteins"/>
    <property type="match status" value="1"/>
</dbReference>
<evidence type="ECO:0000259" key="2">
    <source>
        <dbReference type="Pfam" id="PF00899"/>
    </source>
</evidence>
<name>A0A318TMW0_9BACL</name>
<dbReference type="GO" id="GO:0016779">
    <property type="term" value="F:nucleotidyltransferase activity"/>
    <property type="evidence" value="ECO:0007669"/>
    <property type="project" value="UniProtKB-KW"/>
</dbReference>
<dbReference type="Proteomes" id="UP000247416">
    <property type="component" value="Unassembled WGS sequence"/>
</dbReference>
<dbReference type="NCBIfam" id="NF009123">
    <property type="entry name" value="PRK12475.1"/>
    <property type="match status" value="1"/>
</dbReference>
<dbReference type="RefSeq" id="WP_107935608.1">
    <property type="nucleotide sequence ID" value="NZ_CP085009.1"/>
</dbReference>
<dbReference type="CDD" id="cd00757">
    <property type="entry name" value="ThiF_MoeB_HesA_family"/>
    <property type="match status" value="1"/>
</dbReference>
<dbReference type="AlphaFoldDB" id="A0A318TMW0"/>
<dbReference type="PANTHER" id="PTHR10953:SF102">
    <property type="entry name" value="ADENYLYLTRANSFERASE AND SULFURTRANSFERASE MOCS3"/>
    <property type="match status" value="1"/>
</dbReference>
<accession>A0A318TMW0</accession>
<dbReference type="GO" id="GO:0005829">
    <property type="term" value="C:cytosol"/>
    <property type="evidence" value="ECO:0007669"/>
    <property type="project" value="TreeGrafter"/>
</dbReference>
<keyword evidence="3" id="KW-0548">Nucleotidyltransferase</keyword>
<proteinExistence type="inferred from homology"/>
<dbReference type="Pfam" id="PF00899">
    <property type="entry name" value="ThiF"/>
    <property type="match status" value="1"/>
</dbReference>
<dbReference type="EMBL" id="QJTJ01000018">
    <property type="protein sequence ID" value="PYF05210.1"/>
    <property type="molecule type" value="Genomic_DNA"/>
</dbReference>
<dbReference type="InterPro" id="IPR035985">
    <property type="entry name" value="Ubiquitin-activating_enz"/>
</dbReference>
<dbReference type="PANTHER" id="PTHR10953">
    <property type="entry name" value="UBIQUITIN-ACTIVATING ENZYME E1"/>
    <property type="match status" value="1"/>
</dbReference>
<dbReference type="FunFam" id="3.40.50.720:FF:000080">
    <property type="entry name" value="Thiazole biosynthesis adenylyltransferase ThiF"/>
    <property type="match status" value="1"/>
</dbReference>
<comment type="caution">
    <text evidence="3">The sequence shown here is derived from an EMBL/GenBank/DDBJ whole genome shotgun (WGS) entry which is preliminary data.</text>
</comment>
<dbReference type="GO" id="GO:0008146">
    <property type="term" value="F:sulfotransferase activity"/>
    <property type="evidence" value="ECO:0007669"/>
    <property type="project" value="TreeGrafter"/>
</dbReference>
<dbReference type="InterPro" id="IPR000594">
    <property type="entry name" value="ThiF_NAD_FAD-bd"/>
</dbReference>
<evidence type="ECO:0000313" key="4">
    <source>
        <dbReference type="Proteomes" id="UP000247416"/>
    </source>
</evidence>
<protein>
    <submittedName>
        <fullName evidence="3">Adenylyltransferase/sulfurtransferase</fullName>
    </submittedName>
</protein>
<feature type="domain" description="THIF-type NAD/FAD binding fold" evidence="2">
    <location>
        <begin position="6"/>
        <end position="240"/>
    </location>
</feature>
<dbReference type="GO" id="GO:0004792">
    <property type="term" value="F:thiosulfate-cyanide sulfurtransferase activity"/>
    <property type="evidence" value="ECO:0007669"/>
    <property type="project" value="TreeGrafter"/>
</dbReference>
<keyword evidence="4" id="KW-1185">Reference proteome</keyword>
<keyword evidence="3" id="KW-0808">Transferase</keyword>
<evidence type="ECO:0000313" key="3">
    <source>
        <dbReference type="EMBL" id="PYF05210.1"/>
    </source>
</evidence>
<dbReference type="OrthoDB" id="9804286at2"/>
<gene>
    <name evidence="3" type="ORF">BJ095_11828</name>
</gene>
<comment type="similarity">
    <text evidence="1">Belongs to the HesA/MoeB/ThiF family.</text>
</comment>
<reference evidence="3 4" key="1">
    <citation type="submission" date="2018-06" db="EMBL/GenBank/DDBJ databases">
        <title>Genomic Encyclopedia of Archaeal and Bacterial Type Strains, Phase II (KMG-II): from individual species to whole genera.</title>
        <authorList>
            <person name="Goeker M."/>
        </authorList>
    </citation>
    <scope>NUCLEOTIDE SEQUENCE [LARGE SCALE GENOMIC DNA]</scope>
    <source>
        <strain evidence="3 4">KACC 16626</strain>
    </source>
</reference>